<dbReference type="InterPro" id="IPR011004">
    <property type="entry name" value="Trimer_LpxA-like_sf"/>
</dbReference>
<dbReference type="SUPFAM" id="SSF51161">
    <property type="entry name" value="Trimeric LpxA-like enzymes"/>
    <property type="match status" value="1"/>
</dbReference>
<dbReference type="EMBL" id="CAAHFH010000001">
    <property type="protein sequence ID" value="VGO18269.1"/>
    <property type="molecule type" value="Genomic_DNA"/>
</dbReference>
<evidence type="ECO:0000313" key="5">
    <source>
        <dbReference type="Proteomes" id="UP000346198"/>
    </source>
</evidence>
<accession>A0A6C2UED1</accession>
<proteinExistence type="inferred from homology"/>
<dbReference type="InterPro" id="IPR050179">
    <property type="entry name" value="Trans_hexapeptide_repeat"/>
</dbReference>
<dbReference type="CDD" id="cd04647">
    <property type="entry name" value="LbH_MAT_like"/>
    <property type="match status" value="1"/>
</dbReference>
<keyword evidence="2 4" id="KW-0808">Transferase</keyword>
<evidence type="ECO:0000256" key="3">
    <source>
        <dbReference type="ARBA" id="ARBA00023315"/>
    </source>
</evidence>
<keyword evidence="3 4" id="KW-0012">Acyltransferase</keyword>
<dbReference type="Gene3D" id="2.160.10.10">
    <property type="entry name" value="Hexapeptide repeat proteins"/>
    <property type="match status" value="1"/>
</dbReference>
<reference evidence="4 5" key="1">
    <citation type="submission" date="2019-04" db="EMBL/GenBank/DDBJ databases">
        <authorList>
            <person name="Van Vliet M D."/>
        </authorList>
    </citation>
    <scope>NUCLEOTIDE SEQUENCE [LARGE SCALE GENOMIC DNA]</scope>
    <source>
        <strain evidence="4 5">F21</strain>
    </source>
</reference>
<dbReference type="GO" id="GO:0016746">
    <property type="term" value="F:acyltransferase activity"/>
    <property type="evidence" value="ECO:0007669"/>
    <property type="project" value="UniProtKB-KW"/>
</dbReference>
<protein>
    <submittedName>
        <fullName evidence="4">dTDP-4-amino-4,6-dideoxy-D-glucose acyltransferase</fullName>
    </submittedName>
</protein>
<organism evidence="4 5">
    <name type="scientific">Pontiella sulfatireligans</name>
    <dbReference type="NCBI Taxonomy" id="2750658"/>
    <lineage>
        <taxon>Bacteria</taxon>
        <taxon>Pseudomonadati</taxon>
        <taxon>Kiritimatiellota</taxon>
        <taxon>Kiritimatiellia</taxon>
        <taxon>Kiritimatiellales</taxon>
        <taxon>Pontiellaceae</taxon>
        <taxon>Pontiella</taxon>
    </lineage>
</organism>
<sequence length="193" mass="20915">MKKSFYSTNELRGLGLKAFGDNVCISRNVSIYNAEAISIGNHVRVDDFCVLSGGKGITIGSYIQISPFSIIYGSSGVVLEDYSGLSPHCTIFSESDDFSGNSMIHPFFPAEFKPGYIKGQVTLRKYVQVGVGSAVLPGIELGEGVAIGAHSLVTKACDPWGIYAGIPAKRIKERSRKLIELERGFRSQLKAEE</sequence>
<dbReference type="AlphaFoldDB" id="A0A6C2UED1"/>
<name>A0A6C2UED1_9BACT</name>
<evidence type="ECO:0000313" key="4">
    <source>
        <dbReference type="EMBL" id="VGO18269.1"/>
    </source>
</evidence>
<evidence type="ECO:0000256" key="1">
    <source>
        <dbReference type="ARBA" id="ARBA00007274"/>
    </source>
</evidence>
<evidence type="ECO:0000256" key="2">
    <source>
        <dbReference type="ARBA" id="ARBA00022679"/>
    </source>
</evidence>
<comment type="similarity">
    <text evidence="1">Belongs to the transferase hexapeptide repeat family.</text>
</comment>
<gene>
    <name evidence="4" type="primary">vioB</name>
    <name evidence="4" type="ORF">SCARR_00321</name>
</gene>
<dbReference type="Proteomes" id="UP000346198">
    <property type="component" value="Unassembled WGS sequence"/>
</dbReference>
<dbReference type="PANTHER" id="PTHR43300">
    <property type="entry name" value="ACETYLTRANSFERASE"/>
    <property type="match status" value="1"/>
</dbReference>
<dbReference type="PANTHER" id="PTHR43300:SF12">
    <property type="entry name" value="CHLORAMPHENICOL ACETYLTRANSFERASE"/>
    <property type="match status" value="1"/>
</dbReference>
<dbReference type="RefSeq" id="WP_136059773.1">
    <property type="nucleotide sequence ID" value="NZ_CAAHFH010000001.1"/>
</dbReference>
<keyword evidence="5" id="KW-1185">Reference proteome</keyword>